<dbReference type="EMBL" id="CAEZTR010000009">
    <property type="protein sequence ID" value="CAB4566688.1"/>
    <property type="molecule type" value="Genomic_DNA"/>
</dbReference>
<dbReference type="EMBL" id="CAEZVV010000002">
    <property type="protein sequence ID" value="CAB4633748.1"/>
    <property type="molecule type" value="Genomic_DNA"/>
</dbReference>
<evidence type="ECO:0000259" key="9">
    <source>
        <dbReference type="Pfam" id="PF13229"/>
    </source>
</evidence>
<dbReference type="InterPro" id="IPR011050">
    <property type="entry name" value="Pectin_lyase_fold/virulence"/>
</dbReference>
<name>A0A6J6LWW7_9ZZZZ</name>
<dbReference type="InterPro" id="IPR039448">
    <property type="entry name" value="Beta_helix"/>
</dbReference>
<protein>
    <submittedName>
        <fullName evidence="12">Unannotated protein</fullName>
    </submittedName>
</protein>
<gene>
    <name evidence="10" type="ORF">UFOPK1711_00253</name>
    <name evidence="11" type="ORF">UFOPK2143_00082</name>
    <name evidence="12" type="ORF">UFOPK2350_00069</name>
</gene>
<evidence type="ECO:0000313" key="10">
    <source>
        <dbReference type="EMBL" id="CAB4566688.1"/>
    </source>
</evidence>
<reference evidence="12" key="1">
    <citation type="submission" date="2020-05" db="EMBL/GenBank/DDBJ databases">
        <authorList>
            <person name="Chiriac C."/>
            <person name="Salcher M."/>
            <person name="Ghai R."/>
            <person name="Kavagutti S V."/>
        </authorList>
    </citation>
    <scope>NUCLEOTIDE SEQUENCE</scope>
</reference>
<dbReference type="InterPro" id="IPR012334">
    <property type="entry name" value="Pectin_lyas_fold"/>
</dbReference>
<feature type="domain" description="Right handed beta helix" evidence="9">
    <location>
        <begin position="230"/>
        <end position="368"/>
    </location>
</feature>
<accession>A0A6J6LWW7</accession>
<evidence type="ECO:0000256" key="6">
    <source>
        <dbReference type="ARBA" id="ARBA00023136"/>
    </source>
</evidence>
<dbReference type="EMBL" id="CAEZXE010000003">
    <property type="protein sequence ID" value="CAB4666202.1"/>
    <property type="molecule type" value="Genomic_DNA"/>
</dbReference>
<dbReference type="PANTHER" id="PTHR11319">
    <property type="entry name" value="G PROTEIN-COUPLED RECEPTOR-RELATED"/>
    <property type="match status" value="1"/>
</dbReference>
<feature type="compositionally biased region" description="Basic and acidic residues" evidence="8">
    <location>
        <begin position="397"/>
        <end position="406"/>
    </location>
</feature>
<dbReference type="InterPro" id="IPR006626">
    <property type="entry name" value="PbH1"/>
</dbReference>
<proteinExistence type="predicted"/>
<evidence type="ECO:0000256" key="4">
    <source>
        <dbReference type="ARBA" id="ARBA00022525"/>
    </source>
</evidence>
<keyword evidence="7" id="KW-0998">Cell outer membrane</keyword>
<dbReference type="GO" id="GO:0005576">
    <property type="term" value="C:extracellular region"/>
    <property type="evidence" value="ECO:0007669"/>
    <property type="project" value="UniProtKB-SubCell"/>
</dbReference>
<dbReference type="AlphaFoldDB" id="A0A6J6LWW7"/>
<dbReference type="Gene3D" id="2.160.20.10">
    <property type="entry name" value="Single-stranded right-handed beta-helix, Pectin lyase-like"/>
    <property type="match status" value="1"/>
</dbReference>
<keyword evidence="5" id="KW-0732">Signal</keyword>
<dbReference type="SMART" id="SM00710">
    <property type="entry name" value="PbH1"/>
    <property type="match status" value="7"/>
</dbReference>
<evidence type="ECO:0000256" key="7">
    <source>
        <dbReference type="ARBA" id="ARBA00023237"/>
    </source>
</evidence>
<evidence type="ECO:0000256" key="5">
    <source>
        <dbReference type="ARBA" id="ARBA00022729"/>
    </source>
</evidence>
<dbReference type="Pfam" id="PF02415">
    <property type="entry name" value="Chlam_PMP"/>
    <property type="match status" value="1"/>
</dbReference>
<feature type="compositionally biased region" description="Polar residues" evidence="8">
    <location>
        <begin position="387"/>
        <end position="396"/>
    </location>
</feature>
<sequence length="549" mass="54440">MHNLLGGTPIRHRSGRVVALGSTAVLAAAGAGPLVMLTSSTASANAALVVSTLADSGAGSLRQAMLDANSAAGVDTITFTAGLTGTIDVLSDLPDLTGGIDLRGPGASVITINGGWTEAGGDLTGHSLFVLDHLYVADGASTISGVTITGGNGSNNADEGSGGAIQKYEGNADLTIADVVLSGNYASNDGGAVHLYETAGTVTIRNSVISNNVAYYAGGALYASNNLDRGVLLLNLSNVEISGNTAGDDGGGLYLDEMITTISNSTIDGNLSYSDGGGIDVDGGSLTIIDSTISGNEGITGGGIYAEDLNADLEIFNSTISGNRATSDSEPYLYNGNTFVAGGGGGIYLANGAGAVLVQSTVTANSSDALTDAVGGIQSVQGRLGPLSTSGSSARRQSNEHKENRSIETSLSPSAAGDLTLIGSIVAGNDGADIGIWDGSVPVVNTEYSVLGAIQTGVTLVDGGGTQVGVTDPKLGLLANNGGVTKTHALLVGSPAINAGPNPVPVFDGNEFDQRGVGFARIAFGVADAGAFEVQEPPATEPVAPAFTG</sequence>
<evidence type="ECO:0000256" key="8">
    <source>
        <dbReference type="SAM" id="MobiDB-lite"/>
    </source>
</evidence>
<evidence type="ECO:0000313" key="12">
    <source>
        <dbReference type="EMBL" id="CAB4666202.1"/>
    </source>
</evidence>
<dbReference type="Pfam" id="PF13229">
    <property type="entry name" value="Beta_helix"/>
    <property type="match status" value="1"/>
</dbReference>
<evidence type="ECO:0000256" key="1">
    <source>
        <dbReference type="ARBA" id="ARBA00004196"/>
    </source>
</evidence>
<dbReference type="PANTHER" id="PTHR11319:SF35">
    <property type="entry name" value="OUTER MEMBRANE PROTEIN PMPC-RELATED"/>
    <property type="match status" value="1"/>
</dbReference>
<dbReference type="GO" id="GO:0009279">
    <property type="term" value="C:cell outer membrane"/>
    <property type="evidence" value="ECO:0007669"/>
    <property type="project" value="UniProtKB-SubCell"/>
</dbReference>
<organism evidence="12">
    <name type="scientific">freshwater metagenome</name>
    <dbReference type="NCBI Taxonomy" id="449393"/>
    <lineage>
        <taxon>unclassified sequences</taxon>
        <taxon>metagenomes</taxon>
        <taxon>ecological metagenomes</taxon>
    </lineage>
</organism>
<evidence type="ECO:0000256" key="3">
    <source>
        <dbReference type="ARBA" id="ARBA00004613"/>
    </source>
</evidence>
<dbReference type="NCBIfam" id="NF041518">
    <property type="entry name" value="choice_anch_Q"/>
    <property type="match status" value="1"/>
</dbReference>
<dbReference type="SUPFAM" id="SSF51126">
    <property type="entry name" value="Pectin lyase-like"/>
    <property type="match status" value="2"/>
</dbReference>
<evidence type="ECO:0000313" key="11">
    <source>
        <dbReference type="EMBL" id="CAB4633748.1"/>
    </source>
</evidence>
<dbReference type="InterPro" id="IPR059226">
    <property type="entry name" value="Choice_anch_Q_dom"/>
</dbReference>
<keyword evidence="4" id="KW-0964">Secreted</keyword>
<dbReference type="InterPro" id="IPR003368">
    <property type="entry name" value="POMP_repeat"/>
</dbReference>
<evidence type="ECO:0000256" key="2">
    <source>
        <dbReference type="ARBA" id="ARBA00004442"/>
    </source>
</evidence>
<feature type="region of interest" description="Disordered" evidence="8">
    <location>
        <begin position="381"/>
        <end position="410"/>
    </location>
</feature>
<comment type="subcellular location">
    <subcellularLocation>
        <location evidence="1">Cell envelope</location>
    </subcellularLocation>
    <subcellularLocation>
        <location evidence="2">Cell outer membrane</location>
    </subcellularLocation>
    <subcellularLocation>
        <location evidence="3">Secreted</location>
    </subcellularLocation>
</comment>
<keyword evidence="6" id="KW-0472">Membrane</keyword>